<dbReference type="InParanoid" id="C5KTC3"/>
<protein>
    <submittedName>
        <fullName evidence="7">C-4 methylsterol oxidase, putative</fullName>
    </submittedName>
</protein>
<dbReference type="RefSeq" id="XP_002780433.1">
    <property type="nucleotide sequence ID" value="XM_002780387.1"/>
</dbReference>
<evidence type="ECO:0000259" key="6">
    <source>
        <dbReference type="Pfam" id="PF04116"/>
    </source>
</evidence>
<proteinExistence type="predicted"/>
<dbReference type="AlphaFoldDB" id="C5KTC3"/>
<keyword evidence="4 5" id="KW-0472">Membrane</keyword>
<dbReference type="GO" id="GO:0005506">
    <property type="term" value="F:iron ion binding"/>
    <property type="evidence" value="ECO:0007669"/>
    <property type="project" value="InterPro"/>
</dbReference>
<feature type="domain" description="Fatty acid hydroxylase" evidence="6">
    <location>
        <begin position="56"/>
        <end position="180"/>
    </location>
</feature>
<name>C5KTC3_PERM5</name>
<dbReference type="GO" id="GO:0016020">
    <property type="term" value="C:membrane"/>
    <property type="evidence" value="ECO:0007669"/>
    <property type="project" value="UniProtKB-SubCell"/>
</dbReference>
<gene>
    <name evidence="7" type="ORF">Pmar_PMAR001025</name>
</gene>
<dbReference type="Proteomes" id="UP000007800">
    <property type="component" value="Unassembled WGS sequence"/>
</dbReference>
<evidence type="ECO:0000313" key="7">
    <source>
        <dbReference type="EMBL" id="EER12228.1"/>
    </source>
</evidence>
<dbReference type="EMBL" id="GG676168">
    <property type="protein sequence ID" value="EER12228.1"/>
    <property type="molecule type" value="Genomic_DNA"/>
</dbReference>
<organism evidence="8">
    <name type="scientific">Perkinsus marinus (strain ATCC 50983 / TXsc)</name>
    <dbReference type="NCBI Taxonomy" id="423536"/>
    <lineage>
        <taxon>Eukaryota</taxon>
        <taxon>Sar</taxon>
        <taxon>Alveolata</taxon>
        <taxon>Perkinsozoa</taxon>
        <taxon>Perkinsea</taxon>
        <taxon>Perkinsida</taxon>
        <taxon>Perkinsidae</taxon>
        <taxon>Perkinsus</taxon>
    </lineage>
</organism>
<dbReference type="PANTHER" id="PTHR11863">
    <property type="entry name" value="STEROL DESATURASE"/>
    <property type="match status" value="1"/>
</dbReference>
<evidence type="ECO:0000256" key="3">
    <source>
        <dbReference type="ARBA" id="ARBA00022989"/>
    </source>
</evidence>
<dbReference type="GO" id="GO:0016491">
    <property type="term" value="F:oxidoreductase activity"/>
    <property type="evidence" value="ECO:0007669"/>
    <property type="project" value="InterPro"/>
</dbReference>
<dbReference type="GO" id="GO:0008610">
    <property type="term" value="P:lipid biosynthetic process"/>
    <property type="evidence" value="ECO:0007669"/>
    <property type="project" value="InterPro"/>
</dbReference>
<feature type="transmembrane region" description="Helical" evidence="5">
    <location>
        <begin position="7"/>
        <end position="35"/>
    </location>
</feature>
<evidence type="ECO:0000313" key="8">
    <source>
        <dbReference type="Proteomes" id="UP000007800"/>
    </source>
</evidence>
<comment type="subcellular location">
    <subcellularLocation>
        <location evidence="1">Membrane</location>
    </subcellularLocation>
</comment>
<dbReference type="OMA" id="VILMAWI"/>
<accession>C5KTC3</accession>
<dbReference type="GeneID" id="9061394"/>
<evidence type="ECO:0000256" key="2">
    <source>
        <dbReference type="ARBA" id="ARBA00022692"/>
    </source>
</evidence>
<dbReference type="Pfam" id="PF04116">
    <property type="entry name" value="FA_hydroxylase"/>
    <property type="match status" value="1"/>
</dbReference>
<dbReference type="OrthoDB" id="448852at2759"/>
<dbReference type="InterPro" id="IPR050307">
    <property type="entry name" value="Sterol_Desaturase_Related"/>
</dbReference>
<keyword evidence="8" id="KW-1185">Reference proteome</keyword>
<keyword evidence="3 5" id="KW-1133">Transmembrane helix</keyword>
<reference evidence="7 8" key="1">
    <citation type="submission" date="2008-07" db="EMBL/GenBank/DDBJ databases">
        <authorList>
            <person name="El-Sayed N."/>
            <person name="Caler E."/>
            <person name="Inman J."/>
            <person name="Amedeo P."/>
            <person name="Hass B."/>
            <person name="Wortman J."/>
        </authorList>
    </citation>
    <scope>NUCLEOTIDE SEQUENCE [LARGE SCALE GENOMIC DNA]</scope>
    <source>
        <strain evidence="8">ATCC 50983 / TXsc</strain>
    </source>
</reference>
<dbReference type="InterPro" id="IPR006694">
    <property type="entry name" value="Fatty_acid_hydroxylase"/>
</dbReference>
<evidence type="ECO:0000256" key="5">
    <source>
        <dbReference type="SAM" id="Phobius"/>
    </source>
</evidence>
<evidence type="ECO:0000256" key="1">
    <source>
        <dbReference type="ARBA" id="ARBA00004370"/>
    </source>
</evidence>
<evidence type="ECO:0000256" key="4">
    <source>
        <dbReference type="ARBA" id="ARBA00023136"/>
    </source>
</evidence>
<keyword evidence="2 5" id="KW-0812">Transmembrane</keyword>
<sequence>MQLKKGFLPIFAGMPVLLIAWIVGNAYVHFILLYLTTDEIVFGELPKYQTIVRDMVAYMLIEEVGLYYVHRLFHEWKAGYRVVHKLHHKFTSPVPLQALHCHPLDQVIINFTPLLAGPLIMQSHILTFALWITFSFVNTLVSHSGYNFVTVMNPDMHDLHHEHPECNYGYLGILDYLHGTYRVRLNEVRRDLGDKS</sequence>